<organism evidence="1 2">
    <name type="scientific">bacterium (Candidatus Blackallbacteria) CG17_big_fil_post_rev_8_21_14_2_50_48_46</name>
    <dbReference type="NCBI Taxonomy" id="2014261"/>
    <lineage>
        <taxon>Bacteria</taxon>
        <taxon>Candidatus Blackallbacteria</taxon>
    </lineage>
</organism>
<dbReference type="Proteomes" id="UP000231019">
    <property type="component" value="Unassembled WGS sequence"/>
</dbReference>
<name>A0A2M7FZM1_9BACT</name>
<evidence type="ECO:0000313" key="2">
    <source>
        <dbReference type="Proteomes" id="UP000231019"/>
    </source>
</evidence>
<gene>
    <name evidence="1" type="ORF">COW36_19580</name>
</gene>
<dbReference type="EMBL" id="PFFQ01000055">
    <property type="protein sequence ID" value="PIW14854.1"/>
    <property type="molecule type" value="Genomic_DNA"/>
</dbReference>
<protein>
    <submittedName>
        <fullName evidence="1">Uncharacterized protein</fullName>
    </submittedName>
</protein>
<reference evidence="1 2" key="1">
    <citation type="submission" date="2017-09" db="EMBL/GenBank/DDBJ databases">
        <title>Depth-based differentiation of microbial function through sediment-hosted aquifers and enrichment of novel symbionts in the deep terrestrial subsurface.</title>
        <authorList>
            <person name="Probst A.J."/>
            <person name="Ladd B."/>
            <person name="Jarett J.K."/>
            <person name="Geller-Mcgrath D.E."/>
            <person name="Sieber C.M."/>
            <person name="Emerson J.B."/>
            <person name="Anantharaman K."/>
            <person name="Thomas B.C."/>
            <person name="Malmstrom R."/>
            <person name="Stieglmeier M."/>
            <person name="Klingl A."/>
            <person name="Woyke T."/>
            <person name="Ryan C.M."/>
            <person name="Banfield J.F."/>
        </authorList>
    </citation>
    <scope>NUCLEOTIDE SEQUENCE [LARGE SCALE GENOMIC DNA]</scope>
    <source>
        <strain evidence="1">CG17_big_fil_post_rev_8_21_14_2_50_48_46</strain>
    </source>
</reference>
<comment type="caution">
    <text evidence="1">The sequence shown here is derived from an EMBL/GenBank/DDBJ whole genome shotgun (WGS) entry which is preliminary data.</text>
</comment>
<dbReference type="AlphaFoldDB" id="A0A2M7FZM1"/>
<accession>A0A2M7FZM1</accession>
<proteinExistence type="predicted"/>
<sequence>MFNSTQVVKATAPILTTLKTGTVAKPASQLMIAPPTTRPETMRQEVAKSQSSSQELGQLTCPNTIESAFKSIENCSPESLEASHGSKLEAFAKSEFGQSVKSVLEQVESVSKVKGAISDILESRENPADQEKFDKAVEGIETLISETPKVLDSATKLGSLIAEQAPEGLKKQVNDGIESLSALSSHLPEIPESVGTLAKSATEMGGSLVKTASEYATSLGDTVHSVTPEFVTTAVSDISKTVSPHLSTDGLLPAAVSFYQSPGLATGGDLVLVGLGGKEVSDAVKKTYALVTEPSLDKAKEAIESASAFVEKDGIKQIATVATVAKGVTEALTPEWVSSTGAQVISTAKEYLPETSTLTAYLPEMSTVTGYMPSLPGVSETISSYIPTVVSDTASTISGYLPATDLGNLLPIGSAVVNTTIAGKAIYTLYNETDPNQREYKETLKKTTSAVGSIVDAYGGMGMGTLAATSVNLGIDVTQYLGSKSLSWASSAYSYFTT</sequence>
<evidence type="ECO:0000313" key="1">
    <source>
        <dbReference type="EMBL" id="PIW14854.1"/>
    </source>
</evidence>